<keyword evidence="3" id="KW-0949">S-adenosyl-L-methionine</keyword>
<dbReference type="EMBL" id="JH930672">
    <property type="protein sequence ID" value="EKM48875.1"/>
    <property type="molecule type" value="Genomic_DNA"/>
</dbReference>
<comment type="similarity">
    <text evidence="4">Belongs to the class I-like SAM-binding methyltransferase superfamily.</text>
</comment>
<evidence type="ECO:0000313" key="6">
    <source>
        <dbReference type="EMBL" id="EKM48875.1"/>
    </source>
</evidence>
<evidence type="ECO:0000256" key="1">
    <source>
        <dbReference type="ARBA" id="ARBA00005179"/>
    </source>
</evidence>
<dbReference type="GeneID" id="18919280"/>
<dbReference type="GO" id="GO:0016740">
    <property type="term" value="F:transferase activity"/>
    <property type="evidence" value="ECO:0007669"/>
    <property type="project" value="UniProtKB-KW"/>
</dbReference>
<proteinExistence type="inferred from homology"/>
<evidence type="ECO:0000256" key="4">
    <source>
        <dbReference type="ARBA" id="ARBA00038314"/>
    </source>
</evidence>
<keyword evidence="7" id="KW-1185">Reference proteome</keyword>
<dbReference type="InterPro" id="IPR029063">
    <property type="entry name" value="SAM-dependent_MTases_sf"/>
</dbReference>
<protein>
    <recommendedName>
        <fullName evidence="8">Methyltransferase domain-containing protein</fullName>
    </recommendedName>
</protein>
<evidence type="ECO:0000256" key="2">
    <source>
        <dbReference type="ARBA" id="ARBA00022679"/>
    </source>
</evidence>
<comment type="pathway">
    <text evidence="1">Secondary metabolite biosynthesis.</text>
</comment>
<dbReference type="PANTHER" id="PTHR35897:SF1">
    <property type="entry name" value="METHYLTRANSFERASE AUSD"/>
    <property type="match status" value="1"/>
</dbReference>
<accession>K5VQ76</accession>
<name>K5VQ76_PHACS</name>
<dbReference type="InParanoid" id="K5VQ76"/>
<dbReference type="AlphaFoldDB" id="K5VQ76"/>
<evidence type="ECO:0000256" key="3">
    <source>
        <dbReference type="ARBA" id="ARBA00022691"/>
    </source>
</evidence>
<evidence type="ECO:0000313" key="7">
    <source>
        <dbReference type="Proteomes" id="UP000008370"/>
    </source>
</evidence>
<reference evidence="6 7" key="1">
    <citation type="journal article" date="2012" name="BMC Genomics">
        <title>Comparative genomics of the white-rot fungi, Phanerochaete carnosa and P. chrysosporium, to elucidate the genetic basis of the distinct wood types they colonize.</title>
        <authorList>
            <person name="Suzuki H."/>
            <person name="MacDonald J."/>
            <person name="Syed K."/>
            <person name="Salamov A."/>
            <person name="Hori C."/>
            <person name="Aerts A."/>
            <person name="Henrissat B."/>
            <person name="Wiebenga A."/>
            <person name="vanKuyk P.A."/>
            <person name="Barry K."/>
            <person name="Lindquist E."/>
            <person name="LaButti K."/>
            <person name="Lapidus A."/>
            <person name="Lucas S."/>
            <person name="Coutinho P."/>
            <person name="Gong Y."/>
            <person name="Samejima M."/>
            <person name="Mahadevan R."/>
            <person name="Abou-Zaid M."/>
            <person name="de Vries R.P."/>
            <person name="Igarashi K."/>
            <person name="Yadav J.S."/>
            <person name="Grigoriev I.V."/>
            <person name="Master E.R."/>
        </authorList>
    </citation>
    <scope>NUCLEOTIDE SEQUENCE [LARGE SCALE GENOMIC DNA]</scope>
    <source>
        <strain evidence="6 7">HHB-10118-sp</strain>
    </source>
</reference>
<keyword evidence="2" id="KW-0808">Transferase</keyword>
<dbReference type="SUPFAM" id="SSF53335">
    <property type="entry name" value="S-adenosyl-L-methionine-dependent methyltransferases"/>
    <property type="match status" value="1"/>
</dbReference>
<dbReference type="PANTHER" id="PTHR35897">
    <property type="entry name" value="METHYLTRANSFERASE AUSD"/>
    <property type="match status" value="1"/>
</dbReference>
<dbReference type="OrthoDB" id="2094832at2759"/>
<dbReference type="Proteomes" id="UP000008370">
    <property type="component" value="Unassembled WGS sequence"/>
</dbReference>
<dbReference type="KEGG" id="pco:PHACADRAFT_266025"/>
<organism evidence="6 7">
    <name type="scientific">Phanerochaete carnosa (strain HHB-10118-sp)</name>
    <name type="common">White-rot fungus</name>
    <name type="synonym">Peniophora carnosa</name>
    <dbReference type="NCBI Taxonomy" id="650164"/>
    <lineage>
        <taxon>Eukaryota</taxon>
        <taxon>Fungi</taxon>
        <taxon>Dikarya</taxon>
        <taxon>Basidiomycota</taxon>
        <taxon>Agaricomycotina</taxon>
        <taxon>Agaricomycetes</taxon>
        <taxon>Polyporales</taxon>
        <taxon>Phanerochaetaceae</taxon>
        <taxon>Phanerochaete</taxon>
    </lineage>
</organism>
<evidence type="ECO:0000256" key="5">
    <source>
        <dbReference type="SAM" id="MobiDB-lite"/>
    </source>
</evidence>
<dbReference type="HOGENOM" id="CLU_051542_1_1_1"/>
<dbReference type="RefSeq" id="XP_007402572.1">
    <property type="nucleotide sequence ID" value="XM_007402510.1"/>
</dbReference>
<dbReference type="InterPro" id="IPR051654">
    <property type="entry name" value="Meroterpenoid_MTases"/>
</dbReference>
<evidence type="ECO:0008006" key="8">
    <source>
        <dbReference type="Google" id="ProtNLM"/>
    </source>
</evidence>
<feature type="region of interest" description="Disordered" evidence="5">
    <location>
        <begin position="1"/>
        <end position="21"/>
    </location>
</feature>
<dbReference type="Gene3D" id="3.40.50.150">
    <property type="entry name" value="Vaccinia Virus protein VP39"/>
    <property type="match status" value="1"/>
</dbReference>
<sequence>MASSADTESVAAPPPGGMRYSTRDAELDEKFYDDAETEFISELTGIKDPDELKKHVLQVQREVYAVHPYPCIRLCGFVKTRISRFPTYKDLLQLGRDRPGALFLDIGCGVGNDTRRAVLDGFPANQIVASDLHPEFWDIGHKVFKSTPESFPVKFIAGDAFDDSFLAYGGPIATPAAGSEQPTDLSALTSLTPLRGKLSVIYASSLFHLFGEEQQSELAHRLGSLLSPTSGSFIFGAHLGKPEKGLFLENIRPNIPEGVRMFCHSPESWKALWEEVLGEGKVETKAVLREVQRPDMPEGVMAQFMIWSVKRL</sequence>
<dbReference type="CDD" id="cd02440">
    <property type="entry name" value="AdoMet_MTases"/>
    <property type="match status" value="1"/>
</dbReference>
<gene>
    <name evidence="6" type="ORF">PHACADRAFT_266025</name>
</gene>